<evidence type="ECO:0000313" key="14">
    <source>
        <dbReference type="Proteomes" id="UP000439550"/>
    </source>
</evidence>
<evidence type="ECO:0000256" key="1">
    <source>
        <dbReference type="ARBA" id="ARBA00001974"/>
    </source>
</evidence>
<reference evidence="13 14" key="1">
    <citation type="submission" date="2019-10" db="EMBL/GenBank/DDBJ databases">
        <authorList>
            <person name="Dong K."/>
        </authorList>
    </citation>
    <scope>NUCLEOTIDE SEQUENCE [LARGE SCALE GENOMIC DNA]</scope>
    <source>
        <strain evidence="13 14">DSM 28960</strain>
    </source>
</reference>
<comment type="cofactor">
    <cofactor evidence="1 12">
        <name>FAD</name>
        <dbReference type="ChEBI" id="CHEBI:57692"/>
    </cofactor>
</comment>
<evidence type="ECO:0000256" key="5">
    <source>
        <dbReference type="ARBA" id="ARBA00022630"/>
    </source>
</evidence>
<dbReference type="AlphaFoldDB" id="A0A7X1Z710"/>
<dbReference type="OrthoDB" id="9812555at2"/>
<evidence type="ECO:0000256" key="4">
    <source>
        <dbReference type="ARBA" id="ARBA00022605"/>
    </source>
</evidence>
<dbReference type="Gene3D" id="3.20.20.220">
    <property type="match status" value="1"/>
</dbReference>
<comment type="similarity">
    <text evidence="3 12">Belongs to the methylenetetrahydrofolate reductase family.</text>
</comment>
<name>A0A7X1Z710_9LACT</name>
<evidence type="ECO:0000256" key="7">
    <source>
        <dbReference type="ARBA" id="ARBA00023002"/>
    </source>
</evidence>
<dbReference type="InterPro" id="IPR003171">
    <property type="entry name" value="Mehydrof_redctse-like"/>
</dbReference>
<dbReference type="Pfam" id="PF02219">
    <property type="entry name" value="MTHFR"/>
    <property type="match status" value="1"/>
</dbReference>
<dbReference type="PANTHER" id="PTHR45754:SF3">
    <property type="entry name" value="METHYLENETETRAHYDROFOLATE REDUCTASE (NADPH)"/>
    <property type="match status" value="1"/>
</dbReference>
<dbReference type="GO" id="GO:0035999">
    <property type="term" value="P:tetrahydrofolate interconversion"/>
    <property type="evidence" value="ECO:0007669"/>
    <property type="project" value="UniProtKB-UniPathway"/>
</dbReference>
<accession>A0A7X1Z710</accession>
<organism evidence="13 14">
    <name type="scientific">Lactococcus hircilactis</name>
    <dbReference type="NCBI Taxonomy" id="1494462"/>
    <lineage>
        <taxon>Bacteria</taxon>
        <taxon>Bacillati</taxon>
        <taxon>Bacillota</taxon>
        <taxon>Bacilli</taxon>
        <taxon>Lactobacillales</taxon>
        <taxon>Streptococcaceae</taxon>
        <taxon>Lactococcus</taxon>
    </lineage>
</organism>
<keyword evidence="5 12" id="KW-0285">Flavoprotein</keyword>
<keyword evidence="8" id="KW-0520">NAD</keyword>
<dbReference type="CDD" id="cd00537">
    <property type="entry name" value="MTHFR"/>
    <property type="match status" value="1"/>
</dbReference>
<dbReference type="InterPro" id="IPR029041">
    <property type="entry name" value="FAD-linked_oxidoreductase-like"/>
</dbReference>
<evidence type="ECO:0000256" key="2">
    <source>
        <dbReference type="ARBA" id="ARBA00004777"/>
    </source>
</evidence>
<comment type="pathway">
    <text evidence="2 12">One-carbon metabolism; tetrahydrofolate interconversion.</text>
</comment>
<dbReference type="SUPFAM" id="SSF51730">
    <property type="entry name" value="FAD-linked oxidoreductase"/>
    <property type="match status" value="1"/>
</dbReference>
<dbReference type="InterPro" id="IPR004620">
    <property type="entry name" value="MTHF_reductase_bac"/>
</dbReference>
<sequence length="290" mass="32269">MTKNESAARLSFEVFPPNTDVGTSKLLTTLDELKSLSPSFISVTCSNKRENIENTTIKVADYVTNVLNIPTVAHLPACALNQKQVENILKRCAELNINRVLALRGDLTPDLSTPSDFKYASDLIEFIQSTAPDFKISGACYPECHPESQSVISDLHYLKQKMDAGCQEFISQFFLDNECFYQFQERCALSDINIPILAGIMPIINRKQALRLLKTSHTHLPRKFVAMLDKYEHNPIALRDAGLAYAIDQIVDLLTQGVSGIHLYTMNNSQTAKAIHAATASLFEEACSTH</sequence>
<dbReference type="Proteomes" id="UP000439550">
    <property type="component" value="Unassembled WGS sequence"/>
</dbReference>
<dbReference type="GO" id="GO:0005829">
    <property type="term" value="C:cytosol"/>
    <property type="evidence" value="ECO:0007669"/>
    <property type="project" value="InterPro"/>
</dbReference>
<evidence type="ECO:0000256" key="11">
    <source>
        <dbReference type="ARBA" id="ARBA00048628"/>
    </source>
</evidence>
<keyword evidence="7 12" id="KW-0560">Oxidoreductase</keyword>
<comment type="caution">
    <text evidence="13">The sequence shown here is derived from an EMBL/GenBank/DDBJ whole genome shotgun (WGS) entry which is preliminary data.</text>
</comment>
<evidence type="ECO:0000256" key="8">
    <source>
        <dbReference type="ARBA" id="ARBA00023027"/>
    </source>
</evidence>
<dbReference type="PANTHER" id="PTHR45754">
    <property type="entry name" value="METHYLENETETRAHYDROFOLATE REDUCTASE"/>
    <property type="match status" value="1"/>
</dbReference>
<keyword evidence="6 12" id="KW-0274">FAD</keyword>
<proteinExistence type="inferred from homology"/>
<protein>
    <recommendedName>
        <fullName evidence="12">Methylenetetrahydrofolate reductase</fullName>
        <ecNumber evidence="12">1.5.1.54</ecNumber>
    </recommendedName>
</protein>
<dbReference type="NCBIfam" id="TIGR00676">
    <property type="entry name" value="fadh2"/>
    <property type="match status" value="1"/>
</dbReference>
<dbReference type="GO" id="GO:0009086">
    <property type="term" value="P:methionine biosynthetic process"/>
    <property type="evidence" value="ECO:0007669"/>
    <property type="project" value="UniProtKB-KW"/>
</dbReference>
<dbReference type="EMBL" id="WITJ01000003">
    <property type="protein sequence ID" value="MQW38793.1"/>
    <property type="molecule type" value="Genomic_DNA"/>
</dbReference>
<evidence type="ECO:0000256" key="9">
    <source>
        <dbReference type="ARBA" id="ARBA00023167"/>
    </source>
</evidence>
<dbReference type="EC" id="1.5.1.54" evidence="12"/>
<dbReference type="GO" id="GO:0106312">
    <property type="term" value="F:methylenetetrahydrofolate reductase (NADH) activity"/>
    <property type="evidence" value="ECO:0007669"/>
    <property type="project" value="UniProtKB-EC"/>
</dbReference>
<dbReference type="RefSeq" id="WP_153495244.1">
    <property type="nucleotide sequence ID" value="NZ_CAXYUY010000001.1"/>
</dbReference>
<dbReference type="UniPathway" id="UPA00193"/>
<dbReference type="GO" id="GO:0071949">
    <property type="term" value="F:FAD binding"/>
    <property type="evidence" value="ECO:0007669"/>
    <property type="project" value="TreeGrafter"/>
</dbReference>
<comment type="pathway">
    <text evidence="10">Amino-acid biosynthesis; L-methionine biosynthesis via de novo pathway.</text>
</comment>
<evidence type="ECO:0000256" key="3">
    <source>
        <dbReference type="ARBA" id="ARBA00006743"/>
    </source>
</evidence>
<evidence type="ECO:0000313" key="13">
    <source>
        <dbReference type="EMBL" id="MQW38793.1"/>
    </source>
</evidence>
<keyword evidence="9" id="KW-0486">Methionine biosynthesis</keyword>
<evidence type="ECO:0000256" key="12">
    <source>
        <dbReference type="RuleBase" id="RU003862"/>
    </source>
</evidence>
<evidence type="ECO:0000256" key="10">
    <source>
        <dbReference type="ARBA" id="ARBA00034478"/>
    </source>
</evidence>
<keyword evidence="4" id="KW-0028">Amino-acid biosynthesis</keyword>
<comment type="catalytic activity">
    <reaction evidence="11">
        <text>(6S)-5-methyl-5,6,7,8-tetrahydrofolate + NAD(+) = (6R)-5,10-methylene-5,6,7,8-tetrahydrofolate + NADH + H(+)</text>
        <dbReference type="Rhea" id="RHEA:19821"/>
        <dbReference type="ChEBI" id="CHEBI:15378"/>
        <dbReference type="ChEBI" id="CHEBI:15636"/>
        <dbReference type="ChEBI" id="CHEBI:18608"/>
        <dbReference type="ChEBI" id="CHEBI:57540"/>
        <dbReference type="ChEBI" id="CHEBI:57945"/>
        <dbReference type="EC" id="1.5.1.54"/>
    </reaction>
    <physiologicalReaction direction="right-to-left" evidence="11">
        <dbReference type="Rhea" id="RHEA:19823"/>
    </physiologicalReaction>
</comment>
<gene>
    <name evidence="13" type="primary">metF</name>
    <name evidence="13" type="ORF">GHI93_02360</name>
</gene>
<keyword evidence="14" id="KW-1185">Reference proteome</keyword>
<evidence type="ECO:0000256" key="6">
    <source>
        <dbReference type="ARBA" id="ARBA00022827"/>
    </source>
</evidence>